<organism evidence="3 4">
    <name type="scientific">Python bivittatus</name>
    <name type="common">Burmese python</name>
    <name type="synonym">Python molurus bivittatus</name>
    <dbReference type="NCBI Taxonomy" id="176946"/>
    <lineage>
        <taxon>Eukaryota</taxon>
        <taxon>Metazoa</taxon>
        <taxon>Chordata</taxon>
        <taxon>Craniata</taxon>
        <taxon>Vertebrata</taxon>
        <taxon>Euteleostomi</taxon>
        <taxon>Lepidosauria</taxon>
        <taxon>Squamata</taxon>
        <taxon>Bifurcata</taxon>
        <taxon>Unidentata</taxon>
        <taxon>Episquamata</taxon>
        <taxon>Toxicofera</taxon>
        <taxon>Serpentes</taxon>
        <taxon>Henophidia</taxon>
        <taxon>Pythonidae</taxon>
        <taxon>Python</taxon>
    </lineage>
</organism>
<dbReference type="AlphaFoldDB" id="A0A9F3QVM4"/>
<feature type="domain" description="Pleckstrin homology" evidence="2">
    <location>
        <begin position="265"/>
        <end position="406"/>
    </location>
</feature>
<dbReference type="KEGG" id="pbi:103057713"/>
<dbReference type="GO" id="GO:0080025">
    <property type="term" value="F:phosphatidylinositol-3,5-bisphosphate binding"/>
    <property type="evidence" value="ECO:0007669"/>
    <property type="project" value="TreeGrafter"/>
</dbReference>
<sequence length="603" mass="69198">MKISCFSILSYQTLPRNMPSHRAQVVPRYPEGYRTLPRNTKTRPDSICSVTPLYDKTLGSLPAEDKRRSMRDDTMWQLYEWQQRQFYNKQTTLTRHGTLSSPKTMINISDQPMHLIPTSPSHGSIAGFQGYSPQRNYRSEVSSPVQRGDVTIDRRHRPHHTKQHVFVPDRRSIPAGLSVQPITPQSLQGKTPEELTLLLIKLRRQQAELSSIREHTLAQLMQLKLEASSPKNEILSHHLQRNAIYLDHQLTQDESRGALYKYRSEELDIDAKLSRLCEQDKVVQALEEKLQQLHKEKYTLEQALLSASQEIQMNAENPAAIQNVILQRDDLQNGLLSTCREVSRATAELERAWREYDKLEYDVTVTKNHMQEQLERTGEVQSESAGIQRAQIQKELWRIQDVMEGLSKHKQQRNSTTEAGVIASKAFSPKYKNEGPDYRLYKSEPELTTVAEVDESNGEEKADPVSESEASMSKGSHFPIGVVPPRTKSPTPESSTIASYVTLRKTKKIDLRTERPRSAVEQLCLAESTRPRMTVEEQMERIKRHQQACLREKKKGLNIIGISDLSPSQSPSLFRENPFKLLQVWLHVLFLSMEHSQTKTTFC</sequence>
<dbReference type="GO" id="GO:0010314">
    <property type="term" value="F:phosphatidylinositol-5-phosphate binding"/>
    <property type="evidence" value="ECO:0007669"/>
    <property type="project" value="TreeGrafter"/>
</dbReference>
<feature type="region of interest" description="Disordered" evidence="1">
    <location>
        <begin position="450"/>
        <end position="496"/>
    </location>
</feature>
<reference evidence="4" key="1">
    <citation type="submission" date="2025-08" db="UniProtKB">
        <authorList>
            <consortium name="RefSeq"/>
        </authorList>
    </citation>
    <scope>IDENTIFICATION</scope>
    <source>
        <tissue evidence="4">Liver</tissue>
    </source>
</reference>
<evidence type="ECO:0000313" key="3">
    <source>
        <dbReference type="Proteomes" id="UP000695026"/>
    </source>
</evidence>
<accession>A0A9F3QVM4</accession>
<gene>
    <name evidence="4" type="primary">PLEKHA5</name>
</gene>
<evidence type="ECO:0000256" key="1">
    <source>
        <dbReference type="SAM" id="MobiDB-lite"/>
    </source>
</evidence>
<dbReference type="GO" id="GO:0005829">
    <property type="term" value="C:cytosol"/>
    <property type="evidence" value="ECO:0007669"/>
    <property type="project" value="TreeGrafter"/>
</dbReference>
<name>A0A9F3QVM4_PYTBI</name>
<keyword evidence="3" id="KW-1185">Reference proteome</keyword>
<evidence type="ECO:0000259" key="2">
    <source>
        <dbReference type="Pfam" id="PF25541"/>
    </source>
</evidence>
<evidence type="ECO:0000313" key="4">
    <source>
        <dbReference type="RefSeq" id="XP_015746398.2"/>
    </source>
</evidence>
<dbReference type="Proteomes" id="UP000695026">
    <property type="component" value="Unplaced"/>
</dbReference>
<dbReference type="GeneID" id="103057713"/>
<proteinExistence type="predicted"/>
<dbReference type="GO" id="GO:0070273">
    <property type="term" value="F:phosphatidylinositol-4-phosphate binding"/>
    <property type="evidence" value="ECO:0007669"/>
    <property type="project" value="TreeGrafter"/>
</dbReference>
<dbReference type="GO" id="GO:0032266">
    <property type="term" value="F:phosphatidylinositol-3-phosphate binding"/>
    <property type="evidence" value="ECO:0007669"/>
    <property type="project" value="TreeGrafter"/>
</dbReference>
<dbReference type="CTD" id="54477"/>
<dbReference type="Pfam" id="PF25541">
    <property type="entry name" value="TBCA_PH"/>
    <property type="match status" value="1"/>
</dbReference>
<dbReference type="PANTHER" id="PTHR12752">
    <property type="entry name" value="PHOSPHOINOSITOL 3-PHOSPHATE-BINDING PROTEIN"/>
    <property type="match status" value="1"/>
</dbReference>
<dbReference type="InterPro" id="IPR057971">
    <property type="entry name" value="PKHA4-7_TBCA"/>
</dbReference>
<dbReference type="PANTHER" id="PTHR12752:SF3">
    <property type="entry name" value="PLECKSTRIN HOMOLOGY DOMAIN-CONTAINING FAMILY A MEMBER 5"/>
    <property type="match status" value="1"/>
</dbReference>
<protein>
    <submittedName>
        <fullName evidence="4">Pleckstrin homology domain-containing family A member 5 isoform X1</fullName>
    </submittedName>
</protein>
<dbReference type="RefSeq" id="XP_015746398.2">
    <property type="nucleotide sequence ID" value="XM_015890912.2"/>
</dbReference>